<proteinExistence type="predicted"/>
<dbReference type="Proteomes" id="UP000271889">
    <property type="component" value="Unassembled WGS sequence"/>
</dbReference>
<protein>
    <submittedName>
        <fullName evidence="2">Uncharacterized protein</fullName>
    </submittedName>
</protein>
<keyword evidence="3" id="KW-1185">Reference proteome</keyword>
<dbReference type="AlphaFoldDB" id="A0A3P7N959"/>
<name>A0A3P7N959_CYLGO</name>
<feature type="compositionally biased region" description="Basic and acidic residues" evidence="1">
    <location>
        <begin position="1"/>
        <end position="20"/>
    </location>
</feature>
<accession>A0A3P7N959</accession>
<evidence type="ECO:0000313" key="2">
    <source>
        <dbReference type="EMBL" id="VDN36530.1"/>
    </source>
</evidence>
<dbReference type="EMBL" id="UYRV01129415">
    <property type="protein sequence ID" value="VDN36530.1"/>
    <property type="molecule type" value="Genomic_DNA"/>
</dbReference>
<reference evidence="2 3" key="1">
    <citation type="submission" date="2018-11" db="EMBL/GenBank/DDBJ databases">
        <authorList>
            <consortium name="Pathogen Informatics"/>
        </authorList>
    </citation>
    <scope>NUCLEOTIDE SEQUENCE [LARGE SCALE GENOMIC DNA]</scope>
</reference>
<organism evidence="2 3">
    <name type="scientific">Cylicostephanus goldi</name>
    <name type="common">Nematode worm</name>
    <dbReference type="NCBI Taxonomy" id="71465"/>
    <lineage>
        <taxon>Eukaryota</taxon>
        <taxon>Metazoa</taxon>
        <taxon>Ecdysozoa</taxon>
        <taxon>Nematoda</taxon>
        <taxon>Chromadorea</taxon>
        <taxon>Rhabditida</taxon>
        <taxon>Rhabditina</taxon>
        <taxon>Rhabditomorpha</taxon>
        <taxon>Strongyloidea</taxon>
        <taxon>Strongylidae</taxon>
        <taxon>Cylicostephanus</taxon>
    </lineage>
</organism>
<feature type="region of interest" description="Disordered" evidence="1">
    <location>
        <begin position="1"/>
        <end position="50"/>
    </location>
</feature>
<sequence>MQVQQDDKNQTMKLETGTEKLRRKQSSHASPTRRQEPDNETGNRVRNKLKRAERNVQYIAQTLTEMRKAEEVRMVNHI</sequence>
<evidence type="ECO:0000256" key="1">
    <source>
        <dbReference type="SAM" id="MobiDB-lite"/>
    </source>
</evidence>
<dbReference type="OrthoDB" id="5867823at2759"/>
<gene>
    <name evidence="2" type="ORF">CGOC_LOCUS13234</name>
</gene>
<evidence type="ECO:0000313" key="3">
    <source>
        <dbReference type="Proteomes" id="UP000271889"/>
    </source>
</evidence>
<feature type="compositionally biased region" description="Basic and acidic residues" evidence="1">
    <location>
        <begin position="33"/>
        <end position="43"/>
    </location>
</feature>